<feature type="region of interest" description="Disordered" evidence="18">
    <location>
        <begin position="1391"/>
        <end position="1410"/>
    </location>
</feature>
<dbReference type="Proteomes" id="UP001295423">
    <property type="component" value="Unassembled WGS sequence"/>
</dbReference>
<feature type="compositionally biased region" description="Basic residues" evidence="18">
    <location>
        <begin position="682"/>
        <end position="694"/>
    </location>
</feature>
<evidence type="ECO:0000259" key="23">
    <source>
        <dbReference type="PROSITE" id="PS50868"/>
    </source>
</evidence>
<dbReference type="SUPFAM" id="SSF47370">
    <property type="entry name" value="Bromodomain"/>
    <property type="match status" value="1"/>
</dbReference>
<dbReference type="SMART" id="SM00297">
    <property type="entry name" value="BROMO"/>
    <property type="match status" value="1"/>
</dbReference>
<proteinExistence type="predicted"/>
<evidence type="ECO:0000259" key="19">
    <source>
        <dbReference type="PROSITE" id="PS50014"/>
    </source>
</evidence>
<accession>A0AAD2GDX6</accession>
<evidence type="ECO:0000256" key="14">
    <source>
        <dbReference type="ARBA" id="ARBA00023163"/>
    </source>
</evidence>
<keyword evidence="12 16" id="KW-0103">Bromodomain</keyword>
<dbReference type="Pfam" id="PF00439">
    <property type="entry name" value="Bromodomain"/>
    <property type="match status" value="1"/>
</dbReference>
<comment type="caution">
    <text evidence="25">The sequence shown here is derived from an EMBL/GenBank/DDBJ whole genome shotgun (WGS) entry which is preliminary data.</text>
</comment>
<keyword evidence="15" id="KW-0539">Nucleus</keyword>
<dbReference type="Pfam" id="PF00855">
    <property type="entry name" value="PWWP"/>
    <property type="match status" value="1"/>
</dbReference>
<keyword evidence="9" id="KW-0862">Zinc</keyword>
<feature type="compositionally biased region" description="Low complexity" evidence="18">
    <location>
        <begin position="122"/>
        <end position="135"/>
    </location>
</feature>
<evidence type="ECO:0000256" key="3">
    <source>
        <dbReference type="ARBA" id="ARBA00022603"/>
    </source>
</evidence>
<sequence>MRGTELTPAEKTAALAEAKARGLPGGWDVTLDKRKRRKWIAPNGRSCDSIPKALTMSVEMGMLPPDTFIPHPPPKRKRGRPPGKAKRGRPPKQPILDLTKTEEELEEERQQLARQWKKHKAQANANKNKNNNSKTMTKHKKKKAKQSQLETSTQYEQDDEVMQDAANSAEEEEEVEEEEEEESEEEDGEEDEMEPPTDPETTLQPTWSHLTTVHWDPNSAAGQKVGWFVRVSDDKTGDWHDGRILRYDPCTHKHKIQFVHGTRSYEKADNDNCVWIHLRIEEGIQIATELVWAHVKGYAWWPAMVLESDLHPVREGYRSVEFIGSGEVATLRDGPETLRPFTRGHIDATIAKNKKKRNTNAIQLAMVEEAKIQQIRNEAAKYYAKQAFAMSCSTSSGSGSGNSSNSSSQQHNYMGKKVQLFRSDVNYPYGETVTGRVKQYSPALGKWLVAYEYSEQAKKKYEASWVNLKSKEHKVRILDKAPKGSPPKPAKDLDLLPFLVGFRMPPKIVELLEVEEEGNNASNSNSSSSSSKKKSSKDEDPKEGTDENLALALKQRCHGCTEYWKKDDTKMECTVCQGSFHLGCTNPPLTPDVYQKLLKSGQPFVCSRCIPCKGCYQHDIAFGSHVQTPPPTLSMDEDDEDKLLLCSMCTKAYGEGQFCPNCAHSWDDEHFQHVQRQIRWQQAHKPKKRGRKRKNPEDPSGGGVDWLNYTAPAVVQNEDKLPQGAKVNPTWYHAETAQWGYTEVDMLTCDSCKLWVHAGCAGLDEEEYEETSDGQHPIYSTEFLCKVCCKQRCLDLIQGMQHEDTMMLFAEPVSEKVAPNYLDVIKRPMDLQTMLVQARNQNYKNYAWVREMFELMVLNALTFNRPHTPFWKEAKRFYEACLDTVFKSIGKAAPPGQYEDRIEENFAKAEKAKKLEADRIQEDKSTEKKDLVAGAKVSTVTLPNLREKPVGVQSCVPAREVKVKPSDAYFCSWMDTCYTCGSSGASDTMLFCVDCGEAFHSFCANAPIHSMEKSSAAGWRCPNCKICEISGVSPEDERNMLFCEMCDRGFSLDKLDPPLSFAPPGIWVCGQCIDCKKCGNTLEPNGPKNTYWSRDPHLCYRCGGCDGLVDRKSHKCGVCSTLWRDGDTDLAECEQCGVKVKARCDPKAQEFVNRQSSKDDVMDTKNRSSSKYSCPTCSKKQGGKKKNTGKVARRHLYDHVTKVVQQGIIVPGEDMSETELKEKLMEQVDWKTRNLWRDEYRRVVLEGVRFLGLAREQFGDARYLMDRFWEECDDLPAWMGQRATRFIHIAKKLKLEAFGFSARRIEQCVMISKLAASWLKVACRVMGLKTKRNVKGYDRVAKLLKPPHESGAAELTFDSIRCERNRNIINKDEWLEKFESKLSPIVQTQVLHEAPSENPSSSRRQSSDDGKEYKLASAVCGWNDIVGSNDNFKWFDPRSCVLCHMCGDDDAGHLEQLPPAFEDPNDTVVPKLGRLLPMADGDWVHASCALWSSETWESPSGGVVNAMEKAKSRGAQLKCFGCGRQGATVGCVKGNCNFNYHFPCAHACDAVFTSSKEIYCKAHKDSTKDLVPNPSIELMKTLVIAPEKSKVDVSELTDNDICLRVGALTVHSLGTVEQDVDGFHSVDYITPPGYLATRIFWSTAHPKTRTVYVLAIEKSSNSKPIFSITPADNPSSSIAASSSEEAYRTLMRLVDKANGSHFSNGDPFSKLPTKRGNRKGAFGLNGPQFFGYGTIPIRKALESTSGIEAVVAPIHPTSPQYHFCYTQPTVESIMELQRKRAAAAAEQKLENTSGCARTEGITAVARSGGSDRITRALVRNVDSDNAAADALGGRKQDSEKAKADRSRIALKYRQMKAIPIEQRLVAKRSHIHGWGLFTKQEIAKDSMIVEYMGEIVRQGVADRREEQYEISGEGSCYMFRLDMQRIVDATMIGCMARFMNHCCTPNAYAKVITVDTDLGVDKKIMVFALQDIKAGEEITYDYKFPVEDGSLKCSCGAPNCIGRLN</sequence>
<dbReference type="PROSITE" id="PS51543">
    <property type="entry name" value="FYRC"/>
    <property type="match status" value="1"/>
</dbReference>
<dbReference type="Pfam" id="PF05964">
    <property type="entry name" value="FYRN"/>
    <property type="match status" value="1"/>
</dbReference>
<feature type="compositionally biased region" description="Low complexity" evidence="18">
    <location>
        <begin position="519"/>
        <end position="530"/>
    </location>
</feature>
<gene>
    <name evidence="25" type="ORF">CYCCA115_LOCUS23573</name>
</gene>
<dbReference type="CDD" id="cd04369">
    <property type="entry name" value="Bromodomain"/>
    <property type="match status" value="1"/>
</dbReference>
<dbReference type="GO" id="GO:0032259">
    <property type="term" value="P:methylation"/>
    <property type="evidence" value="ECO:0007669"/>
    <property type="project" value="UniProtKB-KW"/>
</dbReference>
<dbReference type="InterPro" id="IPR001487">
    <property type="entry name" value="Bromodomain"/>
</dbReference>
<dbReference type="InterPro" id="IPR001214">
    <property type="entry name" value="SET_dom"/>
</dbReference>
<keyword evidence="2" id="KW-0597">Phosphoprotein</keyword>
<dbReference type="PANTHER" id="PTHR45888">
    <property type="entry name" value="HL01030P-RELATED"/>
    <property type="match status" value="1"/>
</dbReference>
<dbReference type="InterPro" id="IPR003888">
    <property type="entry name" value="FYrich_N"/>
</dbReference>
<dbReference type="Pfam" id="PF13771">
    <property type="entry name" value="zf-HC5HC2H"/>
    <property type="match status" value="1"/>
</dbReference>
<evidence type="ECO:0000256" key="8">
    <source>
        <dbReference type="ARBA" id="ARBA00022771"/>
    </source>
</evidence>
<dbReference type="SMART" id="SM00293">
    <property type="entry name" value="PWWP"/>
    <property type="match status" value="1"/>
</dbReference>
<feature type="region of interest" description="Disordered" evidence="18">
    <location>
        <begin position="677"/>
        <end position="704"/>
    </location>
</feature>
<dbReference type="SMART" id="SM00249">
    <property type="entry name" value="PHD"/>
    <property type="match status" value="6"/>
</dbReference>
<keyword evidence="10" id="KW-0156">Chromatin regulator</keyword>
<dbReference type="PROSITE" id="PS50014">
    <property type="entry name" value="BROMODOMAIN_2"/>
    <property type="match status" value="1"/>
</dbReference>
<dbReference type="PROSITE" id="PS51542">
    <property type="entry name" value="FYRN"/>
    <property type="match status" value="1"/>
</dbReference>
<feature type="region of interest" description="Disordered" evidence="18">
    <location>
        <begin position="1155"/>
        <end position="1188"/>
    </location>
</feature>
<evidence type="ECO:0000256" key="2">
    <source>
        <dbReference type="ARBA" id="ARBA00022553"/>
    </source>
</evidence>
<keyword evidence="11" id="KW-0805">Transcription regulation</keyword>
<dbReference type="GO" id="GO:0140938">
    <property type="term" value="F:histone H3 methyltransferase activity"/>
    <property type="evidence" value="ECO:0007669"/>
    <property type="project" value="UniProtKB-ARBA"/>
</dbReference>
<feature type="compositionally biased region" description="Low complexity" evidence="18">
    <location>
        <begin position="394"/>
        <end position="408"/>
    </location>
</feature>
<evidence type="ECO:0000259" key="21">
    <source>
        <dbReference type="PROSITE" id="PS50280"/>
    </source>
</evidence>
<evidence type="ECO:0000256" key="10">
    <source>
        <dbReference type="ARBA" id="ARBA00022853"/>
    </source>
</evidence>
<dbReference type="InterPro" id="IPR034732">
    <property type="entry name" value="EPHD"/>
</dbReference>
<dbReference type="InterPro" id="IPR036427">
    <property type="entry name" value="Bromodomain-like_sf"/>
</dbReference>
<organism evidence="25 26">
    <name type="scientific">Cylindrotheca closterium</name>
    <dbReference type="NCBI Taxonomy" id="2856"/>
    <lineage>
        <taxon>Eukaryota</taxon>
        <taxon>Sar</taxon>
        <taxon>Stramenopiles</taxon>
        <taxon>Ochrophyta</taxon>
        <taxon>Bacillariophyta</taxon>
        <taxon>Bacillariophyceae</taxon>
        <taxon>Bacillariophycidae</taxon>
        <taxon>Bacillariales</taxon>
        <taxon>Bacillariaceae</taxon>
        <taxon>Cylindrotheca</taxon>
    </lineage>
</organism>
<evidence type="ECO:0000256" key="13">
    <source>
        <dbReference type="ARBA" id="ARBA00023125"/>
    </source>
</evidence>
<evidence type="ECO:0000256" key="16">
    <source>
        <dbReference type="PROSITE-ProRule" id="PRU00035"/>
    </source>
</evidence>
<keyword evidence="8 17" id="KW-0863">Zinc-finger</keyword>
<dbReference type="SUPFAM" id="SSF63748">
    <property type="entry name" value="Tudor/PWWP/MBT"/>
    <property type="match status" value="1"/>
</dbReference>
<evidence type="ECO:0000256" key="18">
    <source>
        <dbReference type="SAM" id="MobiDB-lite"/>
    </source>
</evidence>
<dbReference type="GO" id="GO:0016279">
    <property type="term" value="F:protein-lysine N-methyltransferase activity"/>
    <property type="evidence" value="ECO:0007669"/>
    <property type="project" value="UniProtKB-ARBA"/>
</dbReference>
<dbReference type="PANTHER" id="PTHR45888:SF5">
    <property type="entry name" value="D4, ISOFORM A"/>
    <property type="match status" value="1"/>
</dbReference>
<dbReference type="InterPro" id="IPR046341">
    <property type="entry name" value="SET_dom_sf"/>
</dbReference>
<evidence type="ECO:0000256" key="11">
    <source>
        <dbReference type="ARBA" id="ARBA00023015"/>
    </source>
</evidence>
<dbReference type="GO" id="GO:0005654">
    <property type="term" value="C:nucleoplasm"/>
    <property type="evidence" value="ECO:0007669"/>
    <property type="project" value="UniProtKB-ARBA"/>
</dbReference>
<dbReference type="EMBL" id="CAKOGP040002424">
    <property type="protein sequence ID" value="CAJ1969174.1"/>
    <property type="molecule type" value="Genomic_DNA"/>
</dbReference>
<feature type="region of interest" description="Disordered" evidence="18">
    <location>
        <begin position="515"/>
        <end position="545"/>
    </location>
</feature>
<comment type="subcellular location">
    <subcellularLocation>
        <location evidence="1">Nucleus</location>
    </subcellularLocation>
</comment>
<feature type="compositionally biased region" description="Basic and acidic residues" evidence="18">
    <location>
        <begin position="536"/>
        <end position="545"/>
    </location>
</feature>
<evidence type="ECO:0000256" key="1">
    <source>
        <dbReference type="ARBA" id="ARBA00004123"/>
    </source>
</evidence>
<dbReference type="Gene3D" id="1.20.920.10">
    <property type="entry name" value="Bromodomain-like"/>
    <property type="match status" value="1"/>
</dbReference>
<dbReference type="PROSITE" id="PS50812">
    <property type="entry name" value="PWWP"/>
    <property type="match status" value="1"/>
</dbReference>
<feature type="compositionally biased region" description="Basic and acidic residues" evidence="18">
    <location>
        <begin position="1156"/>
        <end position="1166"/>
    </location>
</feature>
<dbReference type="InterPro" id="IPR011011">
    <property type="entry name" value="Znf_FYVE_PHD"/>
</dbReference>
<dbReference type="SUPFAM" id="SSF82199">
    <property type="entry name" value="SET domain"/>
    <property type="match status" value="1"/>
</dbReference>
<dbReference type="InterPro" id="IPR003889">
    <property type="entry name" value="FYrich_C"/>
</dbReference>
<evidence type="ECO:0000313" key="26">
    <source>
        <dbReference type="Proteomes" id="UP001295423"/>
    </source>
</evidence>
<protein>
    <recommendedName>
        <fullName evidence="27">Histone-lysine N-methyltransferase</fullName>
    </recommendedName>
</protein>
<feature type="compositionally biased region" description="Polar residues" evidence="18">
    <location>
        <begin position="1167"/>
        <end position="1178"/>
    </location>
</feature>
<dbReference type="SUPFAM" id="SSF57903">
    <property type="entry name" value="FYVE/PHD zinc finger"/>
    <property type="match status" value="4"/>
</dbReference>
<feature type="region of interest" description="Disordered" evidence="18">
    <location>
        <begin position="394"/>
        <end position="413"/>
    </location>
</feature>
<keyword evidence="26" id="KW-1185">Reference proteome</keyword>
<feature type="compositionally biased region" description="Basic residues" evidence="18">
    <location>
        <begin position="73"/>
        <end position="90"/>
    </location>
</feature>
<dbReference type="Gene3D" id="2.170.270.10">
    <property type="entry name" value="SET domain"/>
    <property type="match status" value="1"/>
</dbReference>
<evidence type="ECO:0000256" key="5">
    <source>
        <dbReference type="ARBA" id="ARBA00022691"/>
    </source>
</evidence>
<keyword evidence="5" id="KW-0949">S-adenosyl-L-methionine</keyword>
<dbReference type="PROSITE" id="PS50868">
    <property type="entry name" value="POST_SET"/>
    <property type="match status" value="1"/>
</dbReference>
<evidence type="ECO:0000256" key="17">
    <source>
        <dbReference type="PROSITE-ProRule" id="PRU00146"/>
    </source>
</evidence>
<dbReference type="InterPro" id="IPR003616">
    <property type="entry name" value="Post-SET_dom"/>
</dbReference>
<feature type="domain" description="PHD-type" evidence="24">
    <location>
        <begin position="1437"/>
        <end position="1564"/>
    </location>
</feature>
<feature type="compositionally biased region" description="Acidic residues" evidence="18">
    <location>
        <begin position="169"/>
        <end position="197"/>
    </location>
</feature>
<evidence type="ECO:0000256" key="6">
    <source>
        <dbReference type="ARBA" id="ARBA00022723"/>
    </source>
</evidence>
<dbReference type="PROSITE" id="PS51805">
    <property type="entry name" value="EPHD"/>
    <property type="match status" value="1"/>
</dbReference>
<dbReference type="PROSITE" id="PS50280">
    <property type="entry name" value="SET"/>
    <property type="match status" value="1"/>
</dbReference>
<feature type="region of interest" description="Disordered" evidence="18">
    <location>
        <begin position="61"/>
        <end position="204"/>
    </location>
</feature>
<keyword evidence="14" id="KW-0804">Transcription</keyword>
<dbReference type="GO" id="GO:0003677">
    <property type="term" value="F:DNA binding"/>
    <property type="evidence" value="ECO:0007669"/>
    <property type="project" value="UniProtKB-KW"/>
</dbReference>
<dbReference type="Gene3D" id="3.30.160.360">
    <property type="match status" value="1"/>
</dbReference>
<evidence type="ECO:0008006" key="27">
    <source>
        <dbReference type="Google" id="ProtNLM"/>
    </source>
</evidence>
<feature type="domain" description="PHD-type" evidence="20">
    <location>
        <begin position="974"/>
        <end position="1027"/>
    </location>
</feature>
<evidence type="ECO:0000259" key="24">
    <source>
        <dbReference type="PROSITE" id="PS51805"/>
    </source>
</evidence>
<evidence type="ECO:0000259" key="20">
    <source>
        <dbReference type="PROSITE" id="PS50016"/>
    </source>
</evidence>
<dbReference type="CDD" id="cd05162">
    <property type="entry name" value="PWWP"/>
    <property type="match status" value="1"/>
</dbReference>
<keyword evidence="4" id="KW-0808">Transferase</keyword>
<keyword evidence="3" id="KW-0489">Methyltransferase</keyword>
<feature type="domain" description="Post-SET" evidence="23">
    <location>
        <begin position="1989"/>
        <end position="2005"/>
    </location>
</feature>
<dbReference type="SMART" id="SM00541">
    <property type="entry name" value="FYRN"/>
    <property type="match status" value="1"/>
</dbReference>
<dbReference type="InterPro" id="IPR019787">
    <property type="entry name" value="Znf_PHD-finger"/>
</dbReference>
<keyword evidence="6" id="KW-0479">Metal-binding</keyword>
<dbReference type="SMART" id="SM00317">
    <property type="entry name" value="SET"/>
    <property type="match status" value="1"/>
</dbReference>
<keyword evidence="13" id="KW-0238">DNA-binding</keyword>
<dbReference type="CDD" id="cd10518">
    <property type="entry name" value="SET_SETD1-like"/>
    <property type="match status" value="1"/>
</dbReference>
<evidence type="ECO:0000313" key="25">
    <source>
        <dbReference type="EMBL" id="CAJ1969174.1"/>
    </source>
</evidence>
<dbReference type="Pfam" id="PF00628">
    <property type="entry name" value="PHD"/>
    <property type="match status" value="1"/>
</dbReference>
<feature type="domain" description="Bromo" evidence="19">
    <location>
        <begin position="801"/>
        <end position="871"/>
    </location>
</feature>
<dbReference type="Gene3D" id="3.30.40.10">
    <property type="entry name" value="Zinc/RING finger domain, C3HC4 (zinc finger)"/>
    <property type="match status" value="4"/>
</dbReference>
<evidence type="ECO:0000259" key="22">
    <source>
        <dbReference type="PROSITE" id="PS50812"/>
    </source>
</evidence>
<name>A0AAD2GDX6_9STRA</name>
<dbReference type="InterPro" id="IPR013083">
    <property type="entry name" value="Znf_RING/FYVE/PHD"/>
</dbReference>
<dbReference type="PROSITE" id="PS50016">
    <property type="entry name" value="ZF_PHD_2"/>
    <property type="match status" value="1"/>
</dbReference>
<keyword evidence="7" id="KW-0677">Repeat</keyword>
<dbReference type="InterPro" id="IPR001965">
    <property type="entry name" value="Znf_PHD"/>
</dbReference>
<evidence type="ECO:0000256" key="15">
    <source>
        <dbReference type="ARBA" id="ARBA00023242"/>
    </source>
</evidence>
<evidence type="ECO:0000256" key="9">
    <source>
        <dbReference type="ARBA" id="ARBA00022833"/>
    </source>
</evidence>
<feature type="compositionally biased region" description="Basic residues" evidence="18">
    <location>
        <begin position="136"/>
        <end position="145"/>
    </location>
</feature>
<reference evidence="25" key="1">
    <citation type="submission" date="2023-08" db="EMBL/GenBank/DDBJ databases">
        <authorList>
            <person name="Audoor S."/>
            <person name="Bilcke G."/>
        </authorList>
    </citation>
    <scope>NUCLEOTIDE SEQUENCE</scope>
</reference>
<evidence type="ECO:0000256" key="7">
    <source>
        <dbReference type="ARBA" id="ARBA00022737"/>
    </source>
</evidence>
<feature type="domain" description="SET" evidence="21">
    <location>
        <begin position="1862"/>
        <end position="1983"/>
    </location>
</feature>
<dbReference type="GO" id="GO:0008270">
    <property type="term" value="F:zinc ion binding"/>
    <property type="evidence" value="ECO:0007669"/>
    <property type="project" value="UniProtKB-KW"/>
</dbReference>
<dbReference type="InterPro" id="IPR000313">
    <property type="entry name" value="PWWP_dom"/>
</dbReference>
<dbReference type="Gene3D" id="2.30.30.140">
    <property type="match status" value="1"/>
</dbReference>
<evidence type="ECO:0000256" key="4">
    <source>
        <dbReference type="ARBA" id="ARBA00022679"/>
    </source>
</evidence>
<evidence type="ECO:0000256" key="12">
    <source>
        <dbReference type="ARBA" id="ARBA00023117"/>
    </source>
</evidence>
<feature type="domain" description="PWWP" evidence="22">
    <location>
        <begin position="287"/>
        <end position="344"/>
    </location>
</feature>
<dbReference type="Pfam" id="PF00856">
    <property type="entry name" value="SET"/>
    <property type="match status" value="1"/>
</dbReference>